<evidence type="ECO:0000313" key="1">
    <source>
        <dbReference type="EMBL" id="QEH94401.1"/>
    </source>
</evidence>
<protein>
    <submittedName>
        <fullName evidence="1">2'-5' RNA ligase family protein</fullName>
    </submittedName>
</protein>
<sequence>MDAMHTHHAYERFMNDSMIELGLDVGGESDVECAQESLRFAGLTADGVESLSQMTSAPRVVLATAESMPEGAAQLARDIVGAMLPARLDVCCILALGDGPEVSLAYLVEPDPELAEAVGRLRAAVPGLRRAVWLPHVTVAHQVPRRKVPEALAELGGIPGSFFATQLRYVDTRAHEAQTLVGVSSSVL</sequence>
<name>A0ABX5ZCC1_9MICO</name>
<accession>A0ABX5ZCC1</accession>
<dbReference type="Proteomes" id="UP000323565">
    <property type="component" value="Chromosome"/>
</dbReference>
<keyword evidence="1" id="KW-0436">Ligase</keyword>
<keyword evidence="2" id="KW-1185">Reference proteome</keyword>
<dbReference type="GO" id="GO:0016874">
    <property type="term" value="F:ligase activity"/>
    <property type="evidence" value="ECO:0007669"/>
    <property type="project" value="UniProtKB-KW"/>
</dbReference>
<evidence type="ECO:0000313" key="2">
    <source>
        <dbReference type="Proteomes" id="UP000323565"/>
    </source>
</evidence>
<dbReference type="EMBL" id="CP043031">
    <property type="protein sequence ID" value="QEH94401.1"/>
    <property type="molecule type" value="Genomic_DNA"/>
</dbReference>
<gene>
    <name evidence="1" type="ORF">FV141_13410</name>
</gene>
<organism evidence="1 2">
    <name type="scientific">Dermacoccus abyssi</name>
    <dbReference type="NCBI Taxonomy" id="322596"/>
    <lineage>
        <taxon>Bacteria</taxon>
        <taxon>Bacillati</taxon>
        <taxon>Actinomycetota</taxon>
        <taxon>Actinomycetes</taxon>
        <taxon>Micrococcales</taxon>
        <taxon>Dermacoccaceae</taxon>
        <taxon>Dermacoccus</taxon>
    </lineage>
</organism>
<reference evidence="1 2" key="1">
    <citation type="submission" date="2019-08" db="EMBL/GenBank/DDBJ databases">
        <title>Dermacoccus abyssi strain HZAU 226, whole genome Nanopore sequencing project.</title>
        <authorList>
            <person name="Guo A."/>
            <person name="Zhang X."/>
            <person name="Ruan Y."/>
            <person name="Liu W."/>
            <person name="Chen Q."/>
            <person name="Gu L."/>
        </authorList>
    </citation>
    <scope>NUCLEOTIDE SEQUENCE [LARGE SCALE GENOMIC DNA]</scope>
    <source>
        <strain evidence="1 2">HZAU 226</strain>
    </source>
</reference>
<proteinExistence type="predicted"/>